<dbReference type="RefSeq" id="WP_089846027.1">
    <property type="nucleotide sequence ID" value="NZ_FNEJ01000006.1"/>
</dbReference>
<keyword evidence="2" id="KW-1185">Reference proteome</keyword>
<accession>A0A1G8LMI4</accession>
<name>A0A1G8LMI4_9RHOB</name>
<gene>
    <name evidence="1" type="ORF">SAMN04487993_1006232</name>
</gene>
<dbReference type="Proteomes" id="UP000199093">
    <property type="component" value="Unassembled WGS sequence"/>
</dbReference>
<evidence type="ECO:0000313" key="2">
    <source>
        <dbReference type="Proteomes" id="UP000199093"/>
    </source>
</evidence>
<dbReference type="Gene3D" id="3.40.630.30">
    <property type="match status" value="1"/>
</dbReference>
<reference evidence="1 2" key="1">
    <citation type="submission" date="2016-10" db="EMBL/GenBank/DDBJ databases">
        <authorList>
            <person name="de Groot N.N."/>
        </authorList>
    </citation>
    <scope>NUCLEOTIDE SEQUENCE [LARGE SCALE GENOMIC DNA]</scope>
    <source>
        <strain evidence="1 2">DSM 26424</strain>
    </source>
</reference>
<protein>
    <recommendedName>
        <fullName evidence="3">N-acetyltransferase domain-containing protein</fullName>
    </recommendedName>
</protein>
<dbReference type="AlphaFoldDB" id="A0A1G8LMI4"/>
<dbReference type="SUPFAM" id="SSF55729">
    <property type="entry name" value="Acyl-CoA N-acyltransferases (Nat)"/>
    <property type="match status" value="1"/>
</dbReference>
<dbReference type="EMBL" id="FNEJ01000006">
    <property type="protein sequence ID" value="SDI56430.1"/>
    <property type="molecule type" value="Genomic_DNA"/>
</dbReference>
<organism evidence="1 2">
    <name type="scientific">Salipiger marinus</name>
    <dbReference type="NCBI Taxonomy" id="555512"/>
    <lineage>
        <taxon>Bacteria</taxon>
        <taxon>Pseudomonadati</taxon>
        <taxon>Pseudomonadota</taxon>
        <taxon>Alphaproteobacteria</taxon>
        <taxon>Rhodobacterales</taxon>
        <taxon>Roseobacteraceae</taxon>
        <taxon>Salipiger</taxon>
    </lineage>
</organism>
<evidence type="ECO:0008006" key="3">
    <source>
        <dbReference type="Google" id="ProtNLM"/>
    </source>
</evidence>
<dbReference type="OrthoDB" id="7875810at2"/>
<proteinExistence type="predicted"/>
<evidence type="ECO:0000313" key="1">
    <source>
        <dbReference type="EMBL" id="SDI56430.1"/>
    </source>
</evidence>
<dbReference type="STRING" id="555512.SAMN04487993_1006232"/>
<dbReference type="InterPro" id="IPR016181">
    <property type="entry name" value="Acyl_CoA_acyltransferase"/>
</dbReference>
<sequence length="168" mass="18353">MIHAGPYEDHAALDILRALDPSDYREAVLARGAEASHLALFAEWRAAQAVGVVSHLLRTDTGRPFALLTVVLTARGVAQAALLSRSHDKFRMPLARAAIEIRRRLPGWAAGAGIHRLEARCWADHPTAPGFLRACGFRFEAETPGYGPDGRAVFLQFAWIHEGGTEHV</sequence>